<dbReference type="GO" id="GO:0016607">
    <property type="term" value="C:nuclear speck"/>
    <property type="evidence" value="ECO:0007669"/>
    <property type="project" value="UniProtKB-SubCell"/>
</dbReference>
<evidence type="ECO:0000256" key="4">
    <source>
        <dbReference type="ARBA" id="ARBA00022664"/>
    </source>
</evidence>
<evidence type="ECO:0000256" key="10">
    <source>
        <dbReference type="PROSITE-ProRule" id="PRU00176"/>
    </source>
</evidence>
<comment type="caution">
    <text evidence="14">The sequence shown here is derived from an EMBL/GenBank/DDBJ whole genome shotgun (WGS) entry which is preliminary data.</text>
</comment>
<dbReference type="GO" id="GO:0003729">
    <property type="term" value="F:mRNA binding"/>
    <property type="evidence" value="ECO:0007669"/>
    <property type="project" value="InterPro"/>
</dbReference>
<protein>
    <recommendedName>
        <fullName evidence="9 11">RNA-binding protein 8A</fullName>
    </recommendedName>
</protein>
<dbReference type="InterPro" id="IPR000504">
    <property type="entry name" value="RRM_dom"/>
</dbReference>
<comment type="function">
    <text evidence="11">Core component of the splicing-dependent multiprotein exon junction complex (EJC) deposited at splice junctions on mRNAs.</text>
</comment>
<dbReference type="FunCoup" id="A0A1V9XVM8">
    <property type="interactions" value="1889"/>
</dbReference>
<dbReference type="GO" id="GO:0005737">
    <property type="term" value="C:cytoplasm"/>
    <property type="evidence" value="ECO:0007669"/>
    <property type="project" value="UniProtKB-SubCell"/>
</dbReference>
<evidence type="ECO:0000313" key="15">
    <source>
        <dbReference type="Proteomes" id="UP000192247"/>
    </source>
</evidence>
<gene>
    <name evidence="14" type="ORF">BIW11_07005</name>
</gene>
<sequence>MADVLDLQGEAGEFEEEAEDDEQHVNKLKERATRRKGRGFTGDGTAREDIRHYEAVGADDLQESKRESGPGPQRSVEGWILVVTGVNEEAQEDDIYNKFADYGEIKNLHLNLDRRTGFLKGYALVEYSTFKEAQKAREELNGSSIYDQEIKVDWCFVKGPTKKRSGKSRR</sequence>
<name>A0A1V9XVM8_9ACAR</name>
<keyword evidence="3 11" id="KW-0963">Cytoplasm</keyword>
<evidence type="ECO:0000256" key="8">
    <source>
        <dbReference type="ARBA" id="ARBA00023242"/>
    </source>
</evidence>
<organism evidence="14 15">
    <name type="scientific">Tropilaelaps mercedesae</name>
    <dbReference type="NCBI Taxonomy" id="418985"/>
    <lineage>
        <taxon>Eukaryota</taxon>
        <taxon>Metazoa</taxon>
        <taxon>Ecdysozoa</taxon>
        <taxon>Arthropoda</taxon>
        <taxon>Chelicerata</taxon>
        <taxon>Arachnida</taxon>
        <taxon>Acari</taxon>
        <taxon>Parasitiformes</taxon>
        <taxon>Mesostigmata</taxon>
        <taxon>Gamasina</taxon>
        <taxon>Dermanyssoidea</taxon>
        <taxon>Laelapidae</taxon>
        <taxon>Tropilaelaps</taxon>
    </lineage>
</organism>
<dbReference type="InterPro" id="IPR035979">
    <property type="entry name" value="RBD_domain_sf"/>
</dbReference>
<dbReference type="SMART" id="SM00360">
    <property type="entry name" value="RRM"/>
    <property type="match status" value="1"/>
</dbReference>
<dbReference type="InParanoid" id="A0A1V9XVM8"/>
<dbReference type="PROSITE" id="PS50102">
    <property type="entry name" value="RRM"/>
    <property type="match status" value="1"/>
</dbReference>
<dbReference type="GO" id="GO:0008380">
    <property type="term" value="P:RNA splicing"/>
    <property type="evidence" value="ECO:0007669"/>
    <property type="project" value="UniProtKB-KW"/>
</dbReference>
<feature type="compositionally biased region" description="Acidic residues" evidence="12">
    <location>
        <begin position="12"/>
        <end position="22"/>
    </location>
</feature>
<dbReference type="Gene3D" id="3.30.70.330">
    <property type="match status" value="1"/>
</dbReference>
<dbReference type="InterPro" id="IPR008111">
    <property type="entry name" value="RNA-bd_8"/>
</dbReference>
<keyword evidence="4 11" id="KW-0507">mRNA processing</keyword>
<dbReference type="AlphaFoldDB" id="A0A1V9XVM8"/>
<feature type="compositionally biased region" description="Basic and acidic residues" evidence="12">
    <location>
        <begin position="45"/>
        <end position="54"/>
    </location>
</feature>
<dbReference type="PANTHER" id="PTHR45894">
    <property type="entry name" value="RNA-BINDING PROTEIN 8A"/>
    <property type="match status" value="1"/>
</dbReference>
<evidence type="ECO:0000259" key="13">
    <source>
        <dbReference type="PROSITE" id="PS50102"/>
    </source>
</evidence>
<evidence type="ECO:0000256" key="9">
    <source>
        <dbReference type="ARBA" id="ARBA00077711"/>
    </source>
</evidence>
<dbReference type="GO" id="GO:0006397">
    <property type="term" value="P:mRNA processing"/>
    <property type="evidence" value="ECO:0007669"/>
    <property type="project" value="UniProtKB-KW"/>
</dbReference>
<evidence type="ECO:0000256" key="12">
    <source>
        <dbReference type="SAM" id="MobiDB-lite"/>
    </source>
</evidence>
<dbReference type="SUPFAM" id="SSF54928">
    <property type="entry name" value="RNA-binding domain, RBD"/>
    <property type="match status" value="1"/>
</dbReference>
<feature type="region of interest" description="Disordered" evidence="12">
    <location>
        <begin position="1"/>
        <end position="74"/>
    </location>
</feature>
<reference evidence="14 15" key="1">
    <citation type="journal article" date="2017" name="Gigascience">
        <title>Draft genome of the honey bee ectoparasitic mite, Tropilaelaps mercedesae, is shaped by the parasitic life history.</title>
        <authorList>
            <person name="Dong X."/>
            <person name="Armstrong S.D."/>
            <person name="Xia D."/>
            <person name="Makepeace B.L."/>
            <person name="Darby A.C."/>
            <person name="Kadowaki T."/>
        </authorList>
    </citation>
    <scope>NUCLEOTIDE SEQUENCE [LARGE SCALE GENOMIC DNA]</scope>
    <source>
        <strain evidence="14">Wuxi-XJTLU</strain>
    </source>
</reference>
<evidence type="ECO:0000256" key="1">
    <source>
        <dbReference type="ARBA" id="ARBA00007987"/>
    </source>
</evidence>
<dbReference type="InterPro" id="IPR033744">
    <property type="entry name" value="RRM_RBM8"/>
</dbReference>
<evidence type="ECO:0000256" key="3">
    <source>
        <dbReference type="ARBA" id="ARBA00022490"/>
    </source>
</evidence>
<evidence type="ECO:0000256" key="5">
    <source>
        <dbReference type="ARBA" id="ARBA00022845"/>
    </source>
</evidence>
<dbReference type="CDD" id="cd12324">
    <property type="entry name" value="RRM_RBM8"/>
    <property type="match status" value="1"/>
</dbReference>
<keyword evidence="5" id="KW-0810">Translation regulation</keyword>
<evidence type="ECO:0000256" key="2">
    <source>
        <dbReference type="ARBA" id="ARBA00022448"/>
    </source>
</evidence>
<dbReference type="Proteomes" id="UP000192247">
    <property type="component" value="Unassembled WGS sequence"/>
</dbReference>
<evidence type="ECO:0000256" key="7">
    <source>
        <dbReference type="ARBA" id="ARBA00023187"/>
    </source>
</evidence>
<keyword evidence="11" id="KW-0509">mRNA transport</keyword>
<dbReference type="FunFam" id="3.30.70.330:FF:000525">
    <property type="entry name" value="RNA-binding protein 8A"/>
    <property type="match status" value="1"/>
</dbReference>
<comment type="similarity">
    <text evidence="1 11">Belongs to the RBM8A family.</text>
</comment>
<keyword evidence="8 11" id="KW-0539">Nucleus</keyword>
<evidence type="ECO:0000313" key="14">
    <source>
        <dbReference type="EMBL" id="OQR77564.1"/>
    </source>
</evidence>
<dbReference type="Pfam" id="PF00076">
    <property type="entry name" value="RRM_1"/>
    <property type="match status" value="1"/>
</dbReference>
<comment type="subunit">
    <text evidence="11">Heterodimer with MAGOH. Part of the mRNA splicing-dependent exon junction complex (EJC) complex; the core complex contains CASC3, EIF4A3, MAGOH and RBM8A.</text>
</comment>
<proteinExistence type="inferred from homology"/>
<dbReference type="EMBL" id="MNPL01003392">
    <property type="protein sequence ID" value="OQR77564.1"/>
    <property type="molecule type" value="Genomic_DNA"/>
</dbReference>
<keyword evidence="2 11" id="KW-0813">Transport</keyword>
<evidence type="ECO:0000256" key="6">
    <source>
        <dbReference type="ARBA" id="ARBA00022884"/>
    </source>
</evidence>
<dbReference type="STRING" id="418985.A0A1V9XVM8"/>
<dbReference type="GO" id="GO:0006417">
    <property type="term" value="P:regulation of translation"/>
    <property type="evidence" value="ECO:0007669"/>
    <property type="project" value="UniProtKB-KW"/>
</dbReference>
<accession>A0A1V9XVM8</accession>
<feature type="domain" description="RRM" evidence="13">
    <location>
        <begin position="79"/>
        <end position="157"/>
    </location>
</feature>
<comment type="subcellular location">
    <subcellularLocation>
        <location evidence="11">Nucleus</location>
    </subcellularLocation>
    <subcellularLocation>
        <location evidence="11">Nucleus speckle</location>
    </subcellularLocation>
    <subcellularLocation>
        <location evidence="11">Cytoplasm</location>
    </subcellularLocation>
</comment>
<dbReference type="PRINTS" id="PR01738">
    <property type="entry name" value="RNABINDINGM8"/>
</dbReference>
<keyword evidence="15" id="KW-1185">Reference proteome</keyword>
<dbReference type="OrthoDB" id="15688at2759"/>
<dbReference type="GO" id="GO:0051028">
    <property type="term" value="P:mRNA transport"/>
    <property type="evidence" value="ECO:0007669"/>
    <property type="project" value="UniProtKB-KW"/>
</dbReference>
<evidence type="ECO:0000256" key="11">
    <source>
        <dbReference type="RuleBase" id="RU361239"/>
    </source>
</evidence>
<keyword evidence="6 10" id="KW-0694">RNA-binding</keyword>
<dbReference type="InterPro" id="IPR012677">
    <property type="entry name" value="Nucleotide-bd_a/b_plait_sf"/>
</dbReference>
<keyword evidence="7 11" id="KW-0508">mRNA splicing</keyword>